<proteinExistence type="predicted"/>
<dbReference type="EMBL" id="KQ001763">
    <property type="protein sequence ID" value="KJP85000.1"/>
    <property type="molecule type" value="Genomic_DNA"/>
</dbReference>
<dbReference type="InterPro" id="IPR024290">
    <property type="entry name" value="SICA_extracell_a"/>
</dbReference>
<feature type="compositionally biased region" description="Low complexity" evidence="1">
    <location>
        <begin position="290"/>
        <end position="319"/>
    </location>
</feature>
<evidence type="ECO:0000313" key="3">
    <source>
        <dbReference type="EMBL" id="KJP85000.1"/>
    </source>
</evidence>
<feature type="region of interest" description="Disordered" evidence="1">
    <location>
        <begin position="275"/>
        <end position="360"/>
    </location>
</feature>
<dbReference type="AlphaFoldDB" id="A0A0D9QD59"/>
<dbReference type="OMA" id="DWINTWK"/>
<evidence type="ECO:0000256" key="1">
    <source>
        <dbReference type="SAM" id="MobiDB-lite"/>
    </source>
</evidence>
<gene>
    <name evidence="3" type="ORF">AK88_05370</name>
</gene>
<reference evidence="3 4" key="1">
    <citation type="submission" date="2014-03" db="EMBL/GenBank/DDBJ databases">
        <title>The Genome Sequence of Plasmodium fragile nilgiri.</title>
        <authorList>
            <consortium name="The Broad Institute Genomics Platform"/>
            <consortium name="The Broad Institute Genome Sequencing Center for Infectious Disease"/>
            <person name="Neafsey D."/>
            <person name="Duraisingh M."/>
            <person name="Young S.K."/>
            <person name="Zeng Q."/>
            <person name="Gargeya S."/>
            <person name="Abouelleil A."/>
            <person name="Alvarado L."/>
            <person name="Chapman S.B."/>
            <person name="Gainer-Dewar J."/>
            <person name="Goldberg J."/>
            <person name="Griggs A."/>
            <person name="Gujja S."/>
            <person name="Hansen M."/>
            <person name="Howarth C."/>
            <person name="Imamovic A."/>
            <person name="Larimer J."/>
            <person name="Pearson M."/>
            <person name="Poon T.W."/>
            <person name="Priest M."/>
            <person name="Roberts A."/>
            <person name="Saif S."/>
            <person name="Shea T."/>
            <person name="Sykes S."/>
            <person name="Wortman J."/>
            <person name="Nusbaum C."/>
            <person name="Birren B."/>
        </authorList>
    </citation>
    <scope>NUCLEOTIDE SEQUENCE [LARGE SCALE GENOMIC DNA]</scope>
    <source>
        <strain evidence="4">nilgiri</strain>
    </source>
</reference>
<name>A0A0D9QD59_PLAFR</name>
<dbReference type="Proteomes" id="UP000054561">
    <property type="component" value="Unassembled WGS sequence"/>
</dbReference>
<dbReference type="RefSeq" id="XP_012338395.1">
    <property type="nucleotide sequence ID" value="XM_012482972.1"/>
</dbReference>
<dbReference type="OrthoDB" id="389533at2759"/>
<organism evidence="3 4">
    <name type="scientific">Plasmodium fragile</name>
    <dbReference type="NCBI Taxonomy" id="5857"/>
    <lineage>
        <taxon>Eukaryota</taxon>
        <taxon>Sar</taxon>
        <taxon>Alveolata</taxon>
        <taxon>Apicomplexa</taxon>
        <taxon>Aconoidasida</taxon>
        <taxon>Haemosporida</taxon>
        <taxon>Plasmodiidae</taxon>
        <taxon>Plasmodium</taxon>
        <taxon>Plasmodium (Plasmodium)</taxon>
    </lineage>
</organism>
<sequence length="360" mass="39485">MAAKLGDLLANYARKRAMWRQDGTYEKGIWEDIKEIFSELEEALGKHKKMMQQFCTIIVTDDHSIRKTMKARICVDIVSIFSFMNKMNILEGLETVETKVEKEGELWDYFRCMVGTIAIAKLHSGSCAARAAVKEIVHKVNEIGLEGGHGDPREVCAGLDYDTLKIGSTFFGKTMGDWINTWKQIHYGRVNSREGNKDCEGATGQRSQENAQKKVHDEPVMTALEDGTVHSIRKMIENKEAIGDDQKKKIMEEFKNTGTGGEAWKKILDDIGPGKTSVTPAAAEKPLHPANPGATTTPATASPQGPTAAATISASVTSAERTGRMSPGVDDVCVCGDGHHGSSSGDEDDWSVQYTNLWNT</sequence>
<evidence type="ECO:0000313" key="4">
    <source>
        <dbReference type="Proteomes" id="UP000054561"/>
    </source>
</evidence>
<dbReference type="Pfam" id="PF12887">
    <property type="entry name" value="SICA_alpha"/>
    <property type="match status" value="1"/>
</dbReference>
<feature type="region of interest" description="Disordered" evidence="1">
    <location>
        <begin position="193"/>
        <end position="215"/>
    </location>
</feature>
<dbReference type="VEuPathDB" id="PlasmoDB:AK88_05370"/>
<evidence type="ECO:0000259" key="2">
    <source>
        <dbReference type="Pfam" id="PF12887"/>
    </source>
</evidence>
<keyword evidence="4" id="KW-1185">Reference proteome</keyword>
<accession>A0A0D9QD59</accession>
<feature type="domain" description="Schizont-infected cell agglutination extracellular alpha" evidence="2">
    <location>
        <begin position="23"/>
        <end position="178"/>
    </location>
</feature>
<protein>
    <recommendedName>
        <fullName evidence="2">Schizont-infected cell agglutination extracellular alpha domain-containing protein</fullName>
    </recommendedName>
</protein>
<dbReference type="GeneID" id="24270684"/>